<keyword evidence="1" id="KW-0813">Transport</keyword>
<dbReference type="RefSeq" id="WP_048923430.1">
    <property type="nucleotide sequence ID" value="NZ_DAWBWI010000177.1"/>
</dbReference>
<accession>A0A2T3G3B3</accession>
<evidence type="ECO:0000256" key="3">
    <source>
        <dbReference type="ARBA" id="ARBA00022597"/>
    </source>
</evidence>
<dbReference type="EMBL" id="JAJDKZ010000009">
    <property type="protein sequence ID" value="MCB8609864.1"/>
    <property type="molecule type" value="Genomic_DNA"/>
</dbReference>
<sequence length="136" mass="15624">MIRILLCCGGGFSSSAIASRMDKEIKEKNLEEKYSIEFLPFGLGLKELDRFDVVILCPHLKVELDKALKNQTINKPLYLLPPKMYGLMKFDEIIVDIEDVMKMYQENPVVPVKFPGEDNLLRITRGVAYRHVHPSK</sequence>
<reference evidence="9" key="3">
    <citation type="submission" date="2021-10" db="EMBL/GenBank/DDBJ databases">
        <title>Collection of gut derived symbiotic bacterial strains cultured from healthy donors.</title>
        <authorList>
            <person name="Lin H."/>
            <person name="Littmann E."/>
            <person name="Kohout C."/>
            <person name="Pamer E.G."/>
        </authorList>
    </citation>
    <scope>NUCLEOTIDE SEQUENCE</scope>
    <source>
        <strain evidence="9">DFI.4.48</strain>
    </source>
</reference>
<dbReference type="InterPro" id="IPR013012">
    <property type="entry name" value="PTS_EIIB_3"/>
</dbReference>
<comment type="caution">
    <text evidence="10">The sequence shown here is derived from an EMBL/GenBank/DDBJ whole genome shotgun (WGS) entry which is preliminary data.</text>
</comment>
<evidence type="ECO:0000313" key="9">
    <source>
        <dbReference type="EMBL" id="MCB8609864.1"/>
    </source>
</evidence>
<dbReference type="GO" id="GO:0016301">
    <property type="term" value="F:kinase activity"/>
    <property type="evidence" value="ECO:0007669"/>
    <property type="project" value="UniProtKB-KW"/>
</dbReference>
<gene>
    <name evidence="10" type="ORF">C7U55_00280</name>
    <name evidence="9" type="ORF">LJD69_04565</name>
</gene>
<dbReference type="InterPro" id="IPR003501">
    <property type="entry name" value="PTS_EIIB_2/3"/>
</dbReference>
<dbReference type="GO" id="GO:0009401">
    <property type="term" value="P:phosphoenolpyruvate-dependent sugar phosphotransferase system"/>
    <property type="evidence" value="ECO:0007669"/>
    <property type="project" value="UniProtKB-KW"/>
</dbReference>
<evidence type="ECO:0000259" key="8">
    <source>
        <dbReference type="PROSITE" id="PS51100"/>
    </source>
</evidence>
<feature type="domain" description="PTS EIIB type-3" evidence="8">
    <location>
        <begin position="1"/>
        <end position="107"/>
    </location>
</feature>
<evidence type="ECO:0000256" key="4">
    <source>
        <dbReference type="ARBA" id="ARBA00022679"/>
    </source>
</evidence>
<dbReference type="PANTHER" id="PTHR34581">
    <property type="entry name" value="PTS SYSTEM N,N'-DIACETYLCHITOBIOSE-SPECIFIC EIIB COMPONENT"/>
    <property type="match status" value="1"/>
</dbReference>
<dbReference type="SUPFAM" id="SSF52794">
    <property type="entry name" value="PTS system IIB component-like"/>
    <property type="match status" value="1"/>
</dbReference>
<keyword evidence="6" id="KW-0418">Kinase</keyword>
<dbReference type="InterPro" id="IPR051819">
    <property type="entry name" value="PTS_sugar-specific_EIIB"/>
</dbReference>
<dbReference type="AlphaFoldDB" id="A0A2T3G3B3"/>
<keyword evidence="5" id="KW-0598">Phosphotransferase system</keyword>
<dbReference type="Gene3D" id="3.40.50.2300">
    <property type="match status" value="1"/>
</dbReference>
<organism evidence="10 11">
    <name type="scientific">Faecalibacillus faecis</name>
    <dbReference type="NCBI Taxonomy" id="1982628"/>
    <lineage>
        <taxon>Bacteria</taxon>
        <taxon>Bacillati</taxon>
        <taxon>Bacillota</taxon>
        <taxon>Erysipelotrichia</taxon>
        <taxon>Erysipelotrichales</taxon>
        <taxon>Coprobacillaceae</taxon>
        <taxon>Faecalibacillus</taxon>
    </lineage>
</organism>
<dbReference type="Pfam" id="PF02302">
    <property type="entry name" value="PTS_IIB"/>
    <property type="match status" value="1"/>
</dbReference>
<evidence type="ECO:0000313" key="10">
    <source>
        <dbReference type="EMBL" id="PST42024.1"/>
    </source>
</evidence>
<dbReference type="PANTHER" id="PTHR34581:SF2">
    <property type="entry name" value="PTS SYSTEM N,N'-DIACETYLCHITOBIOSE-SPECIFIC EIIB COMPONENT"/>
    <property type="match status" value="1"/>
</dbReference>
<dbReference type="EMBL" id="PYLP01000001">
    <property type="protein sequence ID" value="PST42024.1"/>
    <property type="molecule type" value="Genomic_DNA"/>
</dbReference>
<keyword evidence="2" id="KW-0597">Phosphoprotein</keyword>
<dbReference type="InterPro" id="IPR036095">
    <property type="entry name" value="PTS_EIIB-like_sf"/>
</dbReference>
<dbReference type="Proteomes" id="UP000241201">
    <property type="component" value="Unassembled WGS sequence"/>
</dbReference>
<name>A0A2T3G3B3_9FIRM</name>
<dbReference type="GO" id="GO:0008982">
    <property type="term" value="F:protein-N(PI)-phosphohistidine-sugar phosphotransferase activity"/>
    <property type="evidence" value="ECO:0007669"/>
    <property type="project" value="InterPro"/>
</dbReference>
<evidence type="ECO:0000256" key="1">
    <source>
        <dbReference type="ARBA" id="ARBA00022448"/>
    </source>
</evidence>
<evidence type="ECO:0000256" key="5">
    <source>
        <dbReference type="ARBA" id="ARBA00022683"/>
    </source>
</evidence>
<dbReference type="GeneID" id="77469539"/>
<evidence type="ECO:0000256" key="6">
    <source>
        <dbReference type="ARBA" id="ARBA00022777"/>
    </source>
</evidence>
<keyword evidence="4" id="KW-0808">Transferase</keyword>
<proteinExistence type="predicted"/>
<feature type="modified residue" description="Phosphocysteine; by EIIA" evidence="7">
    <location>
        <position position="8"/>
    </location>
</feature>
<keyword evidence="3 10" id="KW-0762">Sugar transport</keyword>
<evidence type="ECO:0000313" key="11">
    <source>
        <dbReference type="Proteomes" id="UP000241201"/>
    </source>
</evidence>
<evidence type="ECO:0000256" key="7">
    <source>
        <dbReference type="PROSITE-ProRule" id="PRU00423"/>
    </source>
</evidence>
<dbReference type="Proteomes" id="UP001198439">
    <property type="component" value="Unassembled WGS sequence"/>
</dbReference>
<evidence type="ECO:0000256" key="2">
    <source>
        <dbReference type="ARBA" id="ARBA00022553"/>
    </source>
</evidence>
<keyword evidence="11" id="KW-1185">Reference proteome</keyword>
<protein>
    <submittedName>
        <fullName evidence="10">PTS sugar transporter subunit IIB</fullName>
    </submittedName>
</protein>
<dbReference type="PROSITE" id="PS51100">
    <property type="entry name" value="PTS_EIIB_TYPE_3"/>
    <property type="match status" value="1"/>
</dbReference>
<reference evidence="11" key="1">
    <citation type="submission" date="2018-03" db="EMBL/GenBank/DDBJ databases">
        <title>Lachnoclostridium SNUG30370 gen.nov., sp.nov., isolated from human faeces.</title>
        <authorList>
            <person name="Seo B."/>
            <person name="Jeon K."/>
            <person name="Ko G."/>
        </authorList>
    </citation>
    <scope>NUCLEOTIDE SEQUENCE [LARGE SCALE GENOMIC DNA]</scope>
    <source>
        <strain evidence="11">SNUG30370</strain>
    </source>
</reference>
<reference evidence="10" key="2">
    <citation type="journal article" date="2019" name="Int. J. Syst. Evol. Microbiol.">
        <title>Faecalibacillus intestinalis gen. nov., sp. nov. and Faecalibacillus faecis sp. nov., isolated from human faeces.</title>
        <authorList>
            <person name="Seo B."/>
            <person name="Jeon K."/>
            <person name="Baek I."/>
            <person name="Lee Y.M."/>
            <person name="Baek K."/>
            <person name="Ko G."/>
        </authorList>
    </citation>
    <scope>NUCLEOTIDE SEQUENCE</scope>
    <source>
        <strain evidence="10">SNUG30370</strain>
    </source>
</reference>